<dbReference type="AlphaFoldDB" id="A0A2S0WP24"/>
<keyword evidence="2" id="KW-1003">Cell membrane</keyword>
<dbReference type="GO" id="GO:0005886">
    <property type="term" value="C:plasma membrane"/>
    <property type="evidence" value="ECO:0007669"/>
    <property type="project" value="UniProtKB-SubCell"/>
</dbReference>
<keyword evidence="4" id="KW-1133">Transmembrane helix</keyword>
<accession>A0A5F2EWQ0</accession>
<evidence type="ECO:0000256" key="4">
    <source>
        <dbReference type="ARBA" id="ARBA00022989"/>
    </source>
</evidence>
<dbReference type="EMBL" id="CP026952">
    <property type="protein sequence ID" value="AWB93067.1"/>
    <property type="molecule type" value="Genomic_DNA"/>
</dbReference>
<reference evidence="7" key="1">
    <citation type="submission" date="2018-01" db="EMBL/GenBank/DDBJ databases">
        <authorList>
            <person name="Li J."/>
        </authorList>
    </citation>
    <scope>NUCLEOTIDE SEQUENCE [LARGE SCALE GENOMIC DNA]</scope>
    <source>
        <strain evidence="7">592</strain>
    </source>
</reference>
<evidence type="ECO:0000313" key="7">
    <source>
        <dbReference type="Proteomes" id="UP000244384"/>
    </source>
</evidence>
<evidence type="ECO:0000256" key="1">
    <source>
        <dbReference type="ARBA" id="ARBA00004651"/>
    </source>
</evidence>
<gene>
    <name evidence="6" type="ORF">C3E78_13105</name>
</gene>
<dbReference type="KEGG" id="aez:C3E78_13105"/>
<comment type="subcellular location">
    <subcellularLocation>
        <location evidence="1">Cell membrane</location>
        <topology evidence="1">Multi-pass membrane protein</topology>
    </subcellularLocation>
</comment>
<dbReference type="RefSeq" id="WP_108579080.1">
    <property type="nucleotide sequence ID" value="NZ_CP026952.1"/>
</dbReference>
<keyword evidence="3" id="KW-0812">Transmembrane</keyword>
<sequence length="70" mass="7742">MAQKKWSDLTIGQRRALGVVGAVEVVLTAAAWRDLARRPAREVRGPKVVWALASFVQPVGPLLYFAKGRR</sequence>
<dbReference type="Proteomes" id="UP000244384">
    <property type="component" value="Chromosome"/>
</dbReference>
<name>A0A2S0WP24_9ACTN</name>
<dbReference type="OrthoDB" id="5125307at2"/>
<evidence type="ECO:0000256" key="2">
    <source>
        <dbReference type="ARBA" id="ARBA00022475"/>
    </source>
</evidence>
<evidence type="ECO:0000313" key="6">
    <source>
        <dbReference type="EMBL" id="AWB93067.1"/>
    </source>
</evidence>
<evidence type="ECO:0000256" key="5">
    <source>
        <dbReference type="ARBA" id="ARBA00023136"/>
    </source>
</evidence>
<proteinExistence type="predicted"/>
<accession>A0A2S0WP24</accession>
<keyword evidence="5" id="KW-0472">Membrane</keyword>
<evidence type="ECO:0000256" key="3">
    <source>
        <dbReference type="ARBA" id="ARBA00022692"/>
    </source>
</evidence>
<dbReference type="Pfam" id="PF13396">
    <property type="entry name" value="PLDc_N"/>
    <property type="match status" value="1"/>
</dbReference>
<dbReference type="InterPro" id="IPR027379">
    <property type="entry name" value="CLS_N"/>
</dbReference>
<organism evidence="6 7">
    <name type="scientific">Aeromicrobium chenweiae</name>
    <dbReference type="NCBI Taxonomy" id="2079793"/>
    <lineage>
        <taxon>Bacteria</taxon>
        <taxon>Bacillati</taxon>
        <taxon>Actinomycetota</taxon>
        <taxon>Actinomycetes</taxon>
        <taxon>Propionibacteriales</taxon>
        <taxon>Nocardioidaceae</taxon>
        <taxon>Aeromicrobium</taxon>
    </lineage>
</organism>
<protein>
    <submittedName>
        <fullName evidence="6">Uncharacterized protein</fullName>
    </submittedName>
</protein>
<keyword evidence="7" id="KW-1185">Reference proteome</keyword>